<accession>A0A382WCK2</accession>
<organism evidence="1">
    <name type="scientific">marine metagenome</name>
    <dbReference type="NCBI Taxonomy" id="408172"/>
    <lineage>
        <taxon>unclassified sequences</taxon>
        <taxon>metagenomes</taxon>
        <taxon>ecological metagenomes</taxon>
    </lineage>
</organism>
<sequence length="48" mass="5408">MDLAKIFDLVIVESLIEESSTVELSIVEPEASEFSKTVFVVFDLVIFE</sequence>
<dbReference type="EMBL" id="UINC01158358">
    <property type="protein sequence ID" value="SVD55858.1"/>
    <property type="molecule type" value="Genomic_DNA"/>
</dbReference>
<evidence type="ECO:0000313" key="1">
    <source>
        <dbReference type="EMBL" id="SVD55858.1"/>
    </source>
</evidence>
<dbReference type="AlphaFoldDB" id="A0A382WCK2"/>
<protein>
    <submittedName>
        <fullName evidence="1">Uncharacterized protein</fullName>
    </submittedName>
</protein>
<gene>
    <name evidence="1" type="ORF">METZ01_LOCUS408712</name>
</gene>
<proteinExistence type="predicted"/>
<name>A0A382WCK2_9ZZZZ</name>
<reference evidence="1" key="1">
    <citation type="submission" date="2018-05" db="EMBL/GenBank/DDBJ databases">
        <authorList>
            <person name="Lanie J.A."/>
            <person name="Ng W.-L."/>
            <person name="Kazmierczak K.M."/>
            <person name="Andrzejewski T.M."/>
            <person name="Davidsen T.M."/>
            <person name="Wayne K.J."/>
            <person name="Tettelin H."/>
            <person name="Glass J.I."/>
            <person name="Rusch D."/>
            <person name="Podicherti R."/>
            <person name="Tsui H.-C.T."/>
            <person name="Winkler M.E."/>
        </authorList>
    </citation>
    <scope>NUCLEOTIDE SEQUENCE</scope>
</reference>